<evidence type="ECO:0000256" key="6">
    <source>
        <dbReference type="ARBA" id="ARBA00023136"/>
    </source>
</evidence>
<evidence type="ECO:0000313" key="13">
    <source>
        <dbReference type="Proteomes" id="UP000735302"/>
    </source>
</evidence>
<evidence type="ECO:0000256" key="7">
    <source>
        <dbReference type="ARBA" id="ARBA00023170"/>
    </source>
</evidence>
<feature type="transmembrane region" description="Helical" evidence="10">
    <location>
        <begin position="99"/>
        <end position="124"/>
    </location>
</feature>
<evidence type="ECO:0000256" key="8">
    <source>
        <dbReference type="ARBA" id="ARBA00023224"/>
    </source>
</evidence>
<feature type="transmembrane region" description="Helical" evidence="10">
    <location>
        <begin position="196"/>
        <end position="223"/>
    </location>
</feature>
<dbReference type="GO" id="GO:0005886">
    <property type="term" value="C:plasma membrane"/>
    <property type="evidence" value="ECO:0007669"/>
    <property type="project" value="UniProtKB-SubCell"/>
</dbReference>
<organism evidence="12 13">
    <name type="scientific">Plakobranchus ocellatus</name>
    <dbReference type="NCBI Taxonomy" id="259542"/>
    <lineage>
        <taxon>Eukaryota</taxon>
        <taxon>Metazoa</taxon>
        <taxon>Spiralia</taxon>
        <taxon>Lophotrochozoa</taxon>
        <taxon>Mollusca</taxon>
        <taxon>Gastropoda</taxon>
        <taxon>Heterobranchia</taxon>
        <taxon>Euthyneura</taxon>
        <taxon>Panpulmonata</taxon>
        <taxon>Sacoglossa</taxon>
        <taxon>Placobranchoidea</taxon>
        <taxon>Plakobranchidae</taxon>
        <taxon>Plakobranchus</taxon>
    </lineage>
</organism>
<keyword evidence="13" id="KW-1185">Reference proteome</keyword>
<dbReference type="PANTHER" id="PTHR24230">
    <property type="entry name" value="G-PROTEIN COUPLED RECEPTOR"/>
    <property type="match status" value="1"/>
</dbReference>
<proteinExistence type="predicted"/>
<feature type="transmembrane region" description="Helical" evidence="10">
    <location>
        <begin position="145"/>
        <end position="165"/>
    </location>
</feature>
<gene>
    <name evidence="12" type="ORF">PoB_005329300</name>
</gene>
<dbReference type="GO" id="GO:0008528">
    <property type="term" value="F:G protein-coupled peptide receptor activity"/>
    <property type="evidence" value="ECO:0007669"/>
    <property type="project" value="TreeGrafter"/>
</dbReference>
<dbReference type="AlphaFoldDB" id="A0AAV4C709"/>
<evidence type="ECO:0000256" key="2">
    <source>
        <dbReference type="ARBA" id="ARBA00022475"/>
    </source>
</evidence>
<dbReference type="InterPro" id="IPR017452">
    <property type="entry name" value="GPCR_Rhodpsn_7TM"/>
</dbReference>
<evidence type="ECO:0000259" key="11">
    <source>
        <dbReference type="PROSITE" id="PS50262"/>
    </source>
</evidence>
<sequence>MNETVGLPVVFTSLRGIINDNLAVYLRELLHILILTFSLPSIMLNIINVFIFINTRVTDSITVCFLALAAADLCSMLLQTVKAICSFLVSASGSSDLDIVSFFIASLYGFTSDISSAIITYIALQRGLCVALPFMARTFFTKNKSLKVISAILIFLMLCHLPRMIMMRVVKSRHQGTNSSAFSMITFMPGWDIVDAFYLIFVKTVLACLQYCTMILCAAAIFVGMRSSIELKNSSSASSKFENHRNINKKSCSAKHPQNEGEENADAKEIGGESLKILRGCKIESGSLRQHMLWLIVVMKLDVPGNYHCHFMLHKKNAFMP</sequence>
<keyword evidence="7 12" id="KW-0675">Receptor</keyword>
<feature type="transmembrane region" description="Helical" evidence="10">
    <location>
        <begin position="60"/>
        <end position="79"/>
    </location>
</feature>
<dbReference type="EMBL" id="BLXT01005862">
    <property type="protein sequence ID" value="GFO26788.1"/>
    <property type="molecule type" value="Genomic_DNA"/>
</dbReference>
<keyword evidence="8" id="KW-0807">Transducer</keyword>
<comment type="caution">
    <text evidence="12">The sequence shown here is derived from an EMBL/GenBank/DDBJ whole genome shotgun (WGS) entry which is preliminary data.</text>
</comment>
<evidence type="ECO:0000256" key="5">
    <source>
        <dbReference type="ARBA" id="ARBA00023040"/>
    </source>
</evidence>
<comment type="subcellular location">
    <subcellularLocation>
        <location evidence="1">Cell membrane</location>
        <topology evidence="1">Multi-pass membrane protein</topology>
    </subcellularLocation>
</comment>
<evidence type="ECO:0000256" key="9">
    <source>
        <dbReference type="SAM" id="MobiDB-lite"/>
    </source>
</evidence>
<dbReference type="PROSITE" id="PS50262">
    <property type="entry name" value="G_PROTEIN_RECEP_F1_2"/>
    <property type="match status" value="1"/>
</dbReference>
<protein>
    <submittedName>
        <fullName evidence="12">Chemosensory receptor c</fullName>
    </submittedName>
</protein>
<evidence type="ECO:0000313" key="12">
    <source>
        <dbReference type="EMBL" id="GFO26788.1"/>
    </source>
</evidence>
<keyword evidence="3 10" id="KW-0812">Transmembrane</keyword>
<dbReference type="Proteomes" id="UP000735302">
    <property type="component" value="Unassembled WGS sequence"/>
</dbReference>
<dbReference type="SUPFAM" id="SSF81321">
    <property type="entry name" value="Family A G protein-coupled receptor-like"/>
    <property type="match status" value="1"/>
</dbReference>
<accession>A0AAV4C709</accession>
<evidence type="ECO:0000256" key="10">
    <source>
        <dbReference type="SAM" id="Phobius"/>
    </source>
</evidence>
<dbReference type="GO" id="GO:0007218">
    <property type="term" value="P:neuropeptide signaling pathway"/>
    <property type="evidence" value="ECO:0007669"/>
    <property type="project" value="TreeGrafter"/>
</dbReference>
<keyword evidence="2" id="KW-1003">Cell membrane</keyword>
<keyword evidence="5" id="KW-0297">G-protein coupled receptor</keyword>
<reference evidence="12 13" key="1">
    <citation type="journal article" date="2021" name="Elife">
        <title>Chloroplast acquisition without the gene transfer in kleptoplastic sea slugs, Plakobranchus ocellatus.</title>
        <authorList>
            <person name="Maeda T."/>
            <person name="Takahashi S."/>
            <person name="Yoshida T."/>
            <person name="Shimamura S."/>
            <person name="Takaki Y."/>
            <person name="Nagai Y."/>
            <person name="Toyoda A."/>
            <person name="Suzuki Y."/>
            <person name="Arimoto A."/>
            <person name="Ishii H."/>
            <person name="Satoh N."/>
            <person name="Nishiyama T."/>
            <person name="Hasebe M."/>
            <person name="Maruyama T."/>
            <person name="Minagawa J."/>
            <person name="Obokata J."/>
            <person name="Shigenobu S."/>
        </authorList>
    </citation>
    <scope>NUCLEOTIDE SEQUENCE [LARGE SCALE GENOMIC DNA]</scope>
</reference>
<evidence type="ECO:0000256" key="3">
    <source>
        <dbReference type="ARBA" id="ARBA00022692"/>
    </source>
</evidence>
<evidence type="ECO:0000256" key="4">
    <source>
        <dbReference type="ARBA" id="ARBA00022989"/>
    </source>
</evidence>
<name>A0AAV4C709_9GAST</name>
<feature type="transmembrane region" description="Helical" evidence="10">
    <location>
        <begin position="29"/>
        <end position="53"/>
    </location>
</feature>
<dbReference type="Gene3D" id="1.20.1070.10">
    <property type="entry name" value="Rhodopsin 7-helix transmembrane proteins"/>
    <property type="match status" value="1"/>
</dbReference>
<feature type="region of interest" description="Disordered" evidence="9">
    <location>
        <begin position="243"/>
        <end position="266"/>
    </location>
</feature>
<keyword evidence="4 10" id="KW-1133">Transmembrane helix</keyword>
<keyword evidence="6 10" id="KW-0472">Membrane</keyword>
<feature type="domain" description="G-protein coupled receptors family 1 profile" evidence="11">
    <location>
        <begin position="44"/>
        <end position="167"/>
    </location>
</feature>
<evidence type="ECO:0000256" key="1">
    <source>
        <dbReference type="ARBA" id="ARBA00004651"/>
    </source>
</evidence>